<dbReference type="SMART" id="SM00382">
    <property type="entry name" value="AAA"/>
    <property type="match status" value="1"/>
</dbReference>
<evidence type="ECO:0000256" key="11">
    <source>
        <dbReference type="SAM" id="Phobius"/>
    </source>
</evidence>
<dbReference type="GO" id="GO:0034040">
    <property type="term" value="F:ATPase-coupled lipid transmembrane transporter activity"/>
    <property type="evidence" value="ECO:0007669"/>
    <property type="project" value="TreeGrafter"/>
</dbReference>
<dbReference type="PROSITE" id="PS50929">
    <property type="entry name" value="ABC_TM1F"/>
    <property type="match status" value="1"/>
</dbReference>
<evidence type="ECO:0000256" key="10">
    <source>
        <dbReference type="ARBA" id="ARBA00023455"/>
    </source>
</evidence>
<keyword evidence="5 11" id="KW-0812">Transmembrane</keyword>
<dbReference type="Gene3D" id="3.40.50.300">
    <property type="entry name" value="P-loop containing nucleotide triphosphate hydrolases"/>
    <property type="match status" value="1"/>
</dbReference>
<dbReference type="EMBL" id="VFOX01000001">
    <property type="protein sequence ID" value="TQL84812.1"/>
    <property type="molecule type" value="Genomic_DNA"/>
</dbReference>
<dbReference type="GO" id="GO:0016887">
    <property type="term" value="F:ATP hydrolysis activity"/>
    <property type="evidence" value="ECO:0007669"/>
    <property type="project" value="InterPro"/>
</dbReference>
<sequence length="581" mass="61848">MICKVLRLVPDPYRGMIPLYLAAIVVFALAQSTAYVLLMPLLEALFRGDLGAAWGWTAGVAGAVIVVFVCGYRQSVLGLRIGTGMMHSLQTRLGDHIATLPLGWFGTATAGRVSRLISSSVKDAMGVFAHLLSPLLTGVLVPAGVAVGMLFLDARVSLAMLVSAPLLYLVNRWGQGLYSRAETNAHTAAEESNSRVIEFAQAQPVLRAFGAATTGNRGLQNALTAQRRVGRGLVYASVPGLVVFSFLVQLTFIVLAYLVVSFASGGTLSAPAAIALIAVSSRFIDPLNQAAELSTAVRGAANAADRITELLDTPPLPESDSPLQPADAGVRFDDVRFAYDTGEPVIDGVSFTVPAGTTTALVGPSGSGKTTLLRLASRFYDVDHGRIEVGGHAISAYSSTTLMEQFSLVFQDVYLFHQSIAENVRIGRPDASADDLARAAEVARVDEIVDRLPDGWDTNVGEGGTSLSGGERQRVSIARALLKDAPIVLLDEATSALDPQNEAAVVRGIHELTRDKTVMVVAHRLSTIQHADQILFLDQGRIVERGTHDELLAADGRYADFWNERSRASGWHLVPAGEGAR</sequence>
<gene>
    <name evidence="14" type="ORF">FB560_0405</name>
</gene>
<dbReference type="CDD" id="cd07346">
    <property type="entry name" value="ABC_6TM_exporters"/>
    <property type="match status" value="1"/>
</dbReference>
<feature type="transmembrane region" description="Helical" evidence="11">
    <location>
        <begin position="93"/>
        <end position="111"/>
    </location>
</feature>
<keyword evidence="15" id="KW-1185">Reference proteome</keyword>
<proteinExistence type="inferred from homology"/>
<evidence type="ECO:0000256" key="4">
    <source>
        <dbReference type="ARBA" id="ARBA00022519"/>
    </source>
</evidence>
<dbReference type="SUPFAM" id="SSF52540">
    <property type="entry name" value="P-loop containing nucleoside triphosphate hydrolases"/>
    <property type="match status" value="1"/>
</dbReference>
<evidence type="ECO:0000313" key="15">
    <source>
        <dbReference type="Proteomes" id="UP000317209"/>
    </source>
</evidence>
<dbReference type="AlphaFoldDB" id="A0A543BIZ0"/>
<dbReference type="PROSITE" id="PS00211">
    <property type="entry name" value="ABC_TRANSPORTER_1"/>
    <property type="match status" value="1"/>
</dbReference>
<feature type="transmembrane region" description="Helical" evidence="11">
    <location>
        <begin position="20"/>
        <end position="41"/>
    </location>
</feature>
<feature type="transmembrane region" description="Helical" evidence="11">
    <location>
        <begin position="131"/>
        <end position="152"/>
    </location>
</feature>
<evidence type="ECO:0000256" key="9">
    <source>
        <dbReference type="ARBA" id="ARBA00023136"/>
    </source>
</evidence>
<feature type="domain" description="ABC transporter" evidence="12">
    <location>
        <begin position="330"/>
        <end position="564"/>
    </location>
</feature>
<dbReference type="PANTHER" id="PTHR24221">
    <property type="entry name" value="ATP-BINDING CASSETTE SUB-FAMILY B"/>
    <property type="match status" value="1"/>
</dbReference>
<dbReference type="InterPro" id="IPR003439">
    <property type="entry name" value="ABC_transporter-like_ATP-bd"/>
</dbReference>
<keyword evidence="9 11" id="KW-0472">Membrane</keyword>
<dbReference type="InterPro" id="IPR036640">
    <property type="entry name" value="ABC1_TM_sf"/>
</dbReference>
<keyword evidence="6" id="KW-0547">Nucleotide-binding</keyword>
<dbReference type="InterPro" id="IPR017871">
    <property type="entry name" value="ABC_transporter-like_CS"/>
</dbReference>
<keyword evidence="2" id="KW-0813">Transport</keyword>
<comment type="caution">
    <text evidence="14">The sequence shown here is derived from an EMBL/GenBank/DDBJ whole genome shotgun (WGS) entry which is preliminary data.</text>
</comment>
<keyword evidence="3" id="KW-1003">Cell membrane</keyword>
<feature type="transmembrane region" description="Helical" evidence="11">
    <location>
        <begin position="233"/>
        <end position="260"/>
    </location>
</feature>
<evidence type="ECO:0000313" key="14">
    <source>
        <dbReference type="EMBL" id="TQL84812.1"/>
    </source>
</evidence>
<dbReference type="InterPro" id="IPR011527">
    <property type="entry name" value="ABC1_TM_dom"/>
</dbReference>
<protein>
    <submittedName>
        <fullName evidence="14">ATP-binding cassette subfamily B protein</fullName>
    </submittedName>
</protein>
<feature type="domain" description="ABC transmembrane type-1" evidence="13">
    <location>
        <begin position="19"/>
        <end position="299"/>
    </location>
</feature>
<evidence type="ECO:0000256" key="3">
    <source>
        <dbReference type="ARBA" id="ARBA00022475"/>
    </source>
</evidence>
<keyword evidence="7 14" id="KW-0067">ATP-binding</keyword>
<name>A0A543BIZ0_9MICO</name>
<accession>A0A543BIZ0</accession>
<dbReference type="GO" id="GO:0005524">
    <property type="term" value="F:ATP binding"/>
    <property type="evidence" value="ECO:0007669"/>
    <property type="project" value="UniProtKB-KW"/>
</dbReference>
<dbReference type="InterPro" id="IPR039421">
    <property type="entry name" value="Type_1_exporter"/>
</dbReference>
<feature type="transmembrane region" description="Helical" evidence="11">
    <location>
        <begin position="53"/>
        <end position="72"/>
    </location>
</feature>
<dbReference type="OrthoDB" id="9806127at2"/>
<dbReference type="InterPro" id="IPR003593">
    <property type="entry name" value="AAA+_ATPase"/>
</dbReference>
<dbReference type="FunFam" id="3.40.50.300:FF:000221">
    <property type="entry name" value="Multidrug ABC transporter ATP-binding protein"/>
    <property type="match status" value="1"/>
</dbReference>
<evidence type="ECO:0000256" key="7">
    <source>
        <dbReference type="ARBA" id="ARBA00022840"/>
    </source>
</evidence>
<dbReference type="InterPro" id="IPR027417">
    <property type="entry name" value="P-loop_NTPase"/>
</dbReference>
<dbReference type="Proteomes" id="UP000317209">
    <property type="component" value="Unassembled WGS sequence"/>
</dbReference>
<keyword evidence="8 11" id="KW-1133">Transmembrane helix</keyword>
<comment type="subcellular location">
    <subcellularLocation>
        <location evidence="1">Cell inner membrane</location>
        <topology evidence="1">Multi-pass membrane protein</topology>
    </subcellularLocation>
</comment>
<dbReference type="Pfam" id="PF00005">
    <property type="entry name" value="ABC_tran"/>
    <property type="match status" value="1"/>
</dbReference>
<dbReference type="Gene3D" id="1.20.1560.10">
    <property type="entry name" value="ABC transporter type 1, transmembrane domain"/>
    <property type="match status" value="1"/>
</dbReference>
<dbReference type="PROSITE" id="PS50893">
    <property type="entry name" value="ABC_TRANSPORTER_2"/>
    <property type="match status" value="1"/>
</dbReference>
<evidence type="ECO:0000256" key="5">
    <source>
        <dbReference type="ARBA" id="ARBA00022692"/>
    </source>
</evidence>
<dbReference type="PANTHER" id="PTHR24221:SF397">
    <property type="entry name" value="ABC TRANSPORTER, ATP-BINDING TRANSMEMBRANE PROTEIN"/>
    <property type="match status" value="1"/>
</dbReference>
<evidence type="ECO:0000259" key="12">
    <source>
        <dbReference type="PROSITE" id="PS50893"/>
    </source>
</evidence>
<dbReference type="Pfam" id="PF00664">
    <property type="entry name" value="ABC_membrane"/>
    <property type="match status" value="1"/>
</dbReference>
<dbReference type="GO" id="GO:0140359">
    <property type="term" value="F:ABC-type transporter activity"/>
    <property type="evidence" value="ECO:0007669"/>
    <property type="project" value="InterPro"/>
</dbReference>
<dbReference type="RefSeq" id="WP_141870832.1">
    <property type="nucleotide sequence ID" value="NZ_VFOX01000001.1"/>
</dbReference>
<evidence type="ECO:0000256" key="6">
    <source>
        <dbReference type="ARBA" id="ARBA00022741"/>
    </source>
</evidence>
<evidence type="ECO:0000256" key="8">
    <source>
        <dbReference type="ARBA" id="ARBA00022989"/>
    </source>
</evidence>
<evidence type="ECO:0000259" key="13">
    <source>
        <dbReference type="PROSITE" id="PS50929"/>
    </source>
</evidence>
<dbReference type="SUPFAM" id="SSF90123">
    <property type="entry name" value="ABC transporter transmembrane region"/>
    <property type="match status" value="1"/>
</dbReference>
<dbReference type="GO" id="GO:0005886">
    <property type="term" value="C:plasma membrane"/>
    <property type="evidence" value="ECO:0007669"/>
    <property type="project" value="UniProtKB-SubCell"/>
</dbReference>
<organism evidence="14 15">
    <name type="scientific">Microbacterium saperdae</name>
    <dbReference type="NCBI Taxonomy" id="69368"/>
    <lineage>
        <taxon>Bacteria</taxon>
        <taxon>Bacillati</taxon>
        <taxon>Actinomycetota</taxon>
        <taxon>Actinomycetes</taxon>
        <taxon>Micrococcales</taxon>
        <taxon>Microbacteriaceae</taxon>
        <taxon>Microbacterium</taxon>
    </lineage>
</organism>
<keyword evidence="4" id="KW-0997">Cell inner membrane</keyword>
<reference evidence="14 15" key="1">
    <citation type="submission" date="2019-06" db="EMBL/GenBank/DDBJ databases">
        <title>Sequencing the genomes of 1000 actinobacteria strains.</title>
        <authorList>
            <person name="Klenk H.-P."/>
        </authorList>
    </citation>
    <scope>NUCLEOTIDE SEQUENCE [LARGE SCALE GENOMIC DNA]</scope>
    <source>
        <strain evidence="14 15">DSM 20169</strain>
    </source>
</reference>
<comment type="similarity">
    <text evidence="10">Belongs to the ABC transporter superfamily. Siderophore-Fe(3+) uptake transporter (SIUT) (TC 3.A.1.21) family.</text>
</comment>
<evidence type="ECO:0000256" key="1">
    <source>
        <dbReference type="ARBA" id="ARBA00004429"/>
    </source>
</evidence>
<evidence type="ECO:0000256" key="2">
    <source>
        <dbReference type="ARBA" id="ARBA00022448"/>
    </source>
</evidence>